<dbReference type="EMBL" id="AUXW01000024">
    <property type="protein sequence ID" value="KKE85546.1"/>
    <property type="molecule type" value="Genomic_DNA"/>
</dbReference>
<gene>
    <name evidence="1" type="ORF">N479_04405</name>
</gene>
<reference evidence="1 2" key="1">
    <citation type="journal article" date="2015" name="BMC Genomics">
        <title>Genome mining reveals unlocked bioactive potential of marine Gram-negative bacteria.</title>
        <authorList>
            <person name="Machado H."/>
            <person name="Sonnenschein E.C."/>
            <person name="Melchiorsen J."/>
            <person name="Gram L."/>
        </authorList>
    </citation>
    <scope>NUCLEOTIDE SEQUENCE [LARGE SCALE GENOMIC DNA]</scope>
    <source>
        <strain evidence="1 2">S4054</strain>
    </source>
</reference>
<protein>
    <submittedName>
        <fullName evidence="1">Uncharacterized protein</fullName>
    </submittedName>
</protein>
<name>A0A0F6AIA4_9GAMM</name>
<evidence type="ECO:0000313" key="2">
    <source>
        <dbReference type="Proteomes" id="UP000033434"/>
    </source>
</evidence>
<accession>A0A0F6AIA4</accession>
<dbReference type="Proteomes" id="UP000033434">
    <property type="component" value="Unassembled WGS sequence"/>
</dbReference>
<proteinExistence type="predicted"/>
<sequence>MYKAVFQLDLGQFLYRQQGHNKKAKRPVLFF</sequence>
<dbReference type="AlphaFoldDB" id="A0A0F6AIA4"/>
<dbReference type="PATRIC" id="fig|1129367.4.peg.399"/>
<evidence type="ECO:0000313" key="1">
    <source>
        <dbReference type="EMBL" id="KKE85546.1"/>
    </source>
</evidence>
<comment type="caution">
    <text evidence="1">The sequence shown here is derived from an EMBL/GenBank/DDBJ whole genome shotgun (WGS) entry which is preliminary data.</text>
</comment>
<organism evidence="1 2">
    <name type="scientific">Pseudoalteromonas luteoviolacea S4054</name>
    <dbReference type="NCBI Taxonomy" id="1129367"/>
    <lineage>
        <taxon>Bacteria</taxon>
        <taxon>Pseudomonadati</taxon>
        <taxon>Pseudomonadota</taxon>
        <taxon>Gammaproteobacteria</taxon>
        <taxon>Alteromonadales</taxon>
        <taxon>Pseudoalteromonadaceae</taxon>
        <taxon>Pseudoalteromonas</taxon>
    </lineage>
</organism>